<protein>
    <submittedName>
        <fullName evidence="2">Uncharacterized protein</fullName>
    </submittedName>
</protein>
<gene>
    <name evidence="2" type="ORF">DPX16_19875</name>
</gene>
<keyword evidence="1" id="KW-0812">Transmembrane</keyword>
<keyword evidence="1" id="KW-0472">Membrane</keyword>
<proteinExistence type="predicted"/>
<accession>A0A3N0Y739</accession>
<dbReference type="Proteomes" id="UP000281406">
    <property type="component" value="Unassembled WGS sequence"/>
</dbReference>
<keyword evidence="1" id="KW-1133">Transmembrane helix</keyword>
<name>A0A3N0Y739_ANAGA</name>
<reference evidence="2 3" key="1">
    <citation type="submission" date="2018-10" db="EMBL/GenBank/DDBJ databases">
        <title>Genome assembly for a Yunnan-Guizhou Plateau 3E fish, Anabarilius grahami (Regan), and its evolutionary and genetic applications.</title>
        <authorList>
            <person name="Jiang W."/>
        </authorList>
    </citation>
    <scope>NUCLEOTIDE SEQUENCE [LARGE SCALE GENOMIC DNA]</scope>
    <source>
        <strain evidence="2">AG-KIZ</strain>
        <tissue evidence="2">Muscle</tissue>
    </source>
</reference>
<evidence type="ECO:0000313" key="2">
    <source>
        <dbReference type="EMBL" id="ROL42026.1"/>
    </source>
</evidence>
<organism evidence="2 3">
    <name type="scientific">Anabarilius grahami</name>
    <name type="common">Kanglang fish</name>
    <name type="synonym">Barilius grahami</name>
    <dbReference type="NCBI Taxonomy" id="495550"/>
    <lineage>
        <taxon>Eukaryota</taxon>
        <taxon>Metazoa</taxon>
        <taxon>Chordata</taxon>
        <taxon>Craniata</taxon>
        <taxon>Vertebrata</taxon>
        <taxon>Euteleostomi</taxon>
        <taxon>Actinopterygii</taxon>
        <taxon>Neopterygii</taxon>
        <taxon>Teleostei</taxon>
        <taxon>Ostariophysi</taxon>
        <taxon>Cypriniformes</taxon>
        <taxon>Xenocyprididae</taxon>
        <taxon>Xenocypridinae</taxon>
        <taxon>Xenocypridinae incertae sedis</taxon>
        <taxon>Anabarilius</taxon>
    </lineage>
</organism>
<sequence length="186" mass="21144">MDVAVVVYDPMGTNCCSKCDVWRFTKHTKMAPMSVACRPLSVLLMFLLTLLFLYSHSLIVFDRQQLIDIYRSMPKPLGFHPDLNSYEFYSSPTQPSSLDYLRWCTFGVPCKKRRRKRGKRGGAAVRLKLAWASGSTSTLLQASAPSNLVCRSWVFRGTAERGCPWICLIVPHSPPTTTQRIPLRIR</sequence>
<evidence type="ECO:0000256" key="1">
    <source>
        <dbReference type="SAM" id="Phobius"/>
    </source>
</evidence>
<dbReference type="EMBL" id="RJVU01050883">
    <property type="protein sequence ID" value="ROL42026.1"/>
    <property type="molecule type" value="Genomic_DNA"/>
</dbReference>
<feature type="transmembrane region" description="Helical" evidence="1">
    <location>
        <begin position="40"/>
        <end position="61"/>
    </location>
</feature>
<comment type="caution">
    <text evidence="2">The sequence shown here is derived from an EMBL/GenBank/DDBJ whole genome shotgun (WGS) entry which is preliminary data.</text>
</comment>
<keyword evidence="3" id="KW-1185">Reference proteome</keyword>
<evidence type="ECO:0000313" key="3">
    <source>
        <dbReference type="Proteomes" id="UP000281406"/>
    </source>
</evidence>
<dbReference type="AlphaFoldDB" id="A0A3N0Y739"/>